<feature type="transmembrane region" description="Helical" evidence="7">
    <location>
        <begin position="158"/>
        <end position="186"/>
    </location>
</feature>
<proteinExistence type="inferred from homology"/>
<keyword evidence="10" id="KW-1185">Reference proteome</keyword>
<feature type="compositionally biased region" description="Low complexity" evidence="6">
    <location>
        <begin position="212"/>
        <end position="229"/>
    </location>
</feature>
<dbReference type="InterPro" id="IPR049326">
    <property type="entry name" value="Rhodopsin_dom_fungi"/>
</dbReference>
<evidence type="ECO:0000256" key="7">
    <source>
        <dbReference type="SAM" id="Phobius"/>
    </source>
</evidence>
<evidence type="ECO:0000256" key="2">
    <source>
        <dbReference type="ARBA" id="ARBA00022692"/>
    </source>
</evidence>
<dbReference type="PANTHER" id="PTHR33048">
    <property type="entry name" value="PTH11-LIKE INTEGRAL MEMBRANE PROTEIN (AFU_ORTHOLOGUE AFUA_5G11245)"/>
    <property type="match status" value="1"/>
</dbReference>
<feature type="transmembrane region" description="Helical" evidence="7">
    <location>
        <begin position="120"/>
        <end position="146"/>
    </location>
</feature>
<dbReference type="InterPro" id="IPR052337">
    <property type="entry name" value="SAT4-like"/>
</dbReference>
<evidence type="ECO:0000256" key="5">
    <source>
        <dbReference type="ARBA" id="ARBA00038359"/>
    </source>
</evidence>
<comment type="subcellular location">
    <subcellularLocation>
        <location evidence="1">Membrane</location>
        <topology evidence="1">Multi-pass membrane protein</topology>
    </subcellularLocation>
</comment>
<evidence type="ECO:0000313" key="9">
    <source>
        <dbReference type="EMBL" id="KAF2864799.1"/>
    </source>
</evidence>
<evidence type="ECO:0000259" key="8">
    <source>
        <dbReference type="Pfam" id="PF20684"/>
    </source>
</evidence>
<comment type="similarity">
    <text evidence="5">Belongs to the SAT4 family.</text>
</comment>
<evidence type="ECO:0000313" key="10">
    <source>
        <dbReference type="Proteomes" id="UP000481861"/>
    </source>
</evidence>
<reference evidence="9 10" key="1">
    <citation type="submission" date="2020-01" db="EMBL/GenBank/DDBJ databases">
        <authorList>
            <consortium name="DOE Joint Genome Institute"/>
            <person name="Haridas S."/>
            <person name="Albert R."/>
            <person name="Binder M."/>
            <person name="Bloem J."/>
            <person name="Labutti K."/>
            <person name="Salamov A."/>
            <person name="Andreopoulos B."/>
            <person name="Baker S.E."/>
            <person name="Barry K."/>
            <person name="Bills G."/>
            <person name="Bluhm B.H."/>
            <person name="Cannon C."/>
            <person name="Castanera R."/>
            <person name="Culley D.E."/>
            <person name="Daum C."/>
            <person name="Ezra D."/>
            <person name="Gonzalez J.B."/>
            <person name="Henrissat B."/>
            <person name="Kuo A."/>
            <person name="Liang C."/>
            <person name="Lipzen A."/>
            <person name="Lutzoni F."/>
            <person name="Magnuson J."/>
            <person name="Mondo S."/>
            <person name="Nolan M."/>
            <person name="Ohm R."/>
            <person name="Pangilinan J."/>
            <person name="Park H.-J.H."/>
            <person name="Ramirez L."/>
            <person name="Alfaro M."/>
            <person name="Sun H."/>
            <person name="Tritt A."/>
            <person name="Yoshinaga Y."/>
            <person name="Zwiers L.-H.L."/>
            <person name="Turgeon B.G."/>
            <person name="Goodwin S.B."/>
            <person name="Spatafora J.W."/>
            <person name="Crous P.W."/>
            <person name="Grigoriev I.V."/>
        </authorList>
    </citation>
    <scope>NUCLEOTIDE SEQUENCE [LARGE SCALE GENOMIC DNA]</scope>
    <source>
        <strain evidence="9 10">CBS 611.86</strain>
    </source>
</reference>
<dbReference type="Pfam" id="PF20684">
    <property type="entry name" value="Fung_rhodopsin"/>
    <property type="match status" value="1"/>
</dbReference>
<organism evidence="9 10">
    <name type="scientific">Massariosphaeria phaeospora</name>
    <dbReference type="NCBI Taxonomy" id="100035"/>
    <lineage>
        <taxon>Eukaryota</taxon>
        <taxon>Fungi</taxon>
        <taxon>Dikarya</taxon>
        <taxon>Ascomycota</taxon>
        <taxon>Pezizomycotina</taxon>
        <taxon>Dothideomycetes</taxon>
        <taxon>Pleosporomycetidae</taxon>
        <taxon>Pleosporales</taxon>
        <taxon>Pleosporales incertae sedis</taxon>
        <taxon>Massariosphaeria</taxon>
    </lineage>
</organism>
<sequence length="298" mass="32165">MAPVYFETGKHLIAASLALAVVDVIAVASKFWVRLSFKQPLMADDWLLVPATALSIGIGGMLTYGASEGALGGSINVPPGAAGRAELEMAQLTLGRKCGVHISSNWGSVRLFAAHCPNTLWILFMNFLTSAILDVYILLLPMPFIWKLRLNTTKKIGIMSIFVVGSALSSTLYWGMIELGVAIFVACLPTVQKLLRSQDGKGLLSRIGMTGGSSRSKSHTSSSSQTPGSKNTNKPRINVDRTVDIAYEDTETDSRPILTGLDSVWTRRGKKSEDNSSDIELQSGRSRSSDPVETRPAY</sequence>
<evidence type="ECO:0000256" key="3">
    <source>
        <dbReference type="ARBA" id="ARBA00022989"/>
    </source>
</evidence>
<gene>
    <name evidence="9" type="ORF">BDV95DRAFT_632637</name>
</gene>
<evidence type="ECO:0000256" key="4">
    <source>
        <dbReference type="ARBA" id="ARBA00023136"/>
    </source>
</evidence>
<feature type="region of interest" description="Disordered" evidence="6">
    <location>
        <begin position="258"/>
        <end position="298"/>
    </location>
</feature>
<dbReference type="OrthoDB" id="5393606at2759"/>
<feature type="transmembrane region" description="Helical" evidence="7">
    <location>
        <begin position="45"/>
        <end position="66"/>
    </location>
</feature>
<evidence type="ECO:0000256" key="1">
    <source>
        <dbReference type="ARBA" id="ARBA00004141"/>
    </source>
</evidence>
<dbReference type="PANTHER" id="PTHR33048:SF157">
    <property type="entry name" value="INTEGRAL MEMBRANE PROTEIN"/>
    <property type="match status" value="1"/>
</dbReference>
<evidence type="ECO:0000256" key="6">
    <source>
        <dbReference type="SAM" id="MobiDB-lite"/>
    </source>
</evidence>
<feature type="transmembrane region" description="Helical" evidence="7">
    <location>
        <begin position="12"/>
        <end position="33"/>
    </location>
</feature>
<comment type="caution">
    <text evidence="9">The sequence shown here is derived from an EMBL/GenBank/DDBJ whole genome shotgun (WGS) entry which is preliminary data.</text>
</comment>
<feature type="compositionally biased region" description="Basic and acidic residues" evidence="6">
    <location>
        <begin position="287"/>
        <end position="298"/>
    </location>
</feature>
<accession>A0A7C8M139</accession>
<name>A0A7C8M139_9PLEO</name>
<dbReference type="AlphaFoldDB" id="A0A7C8M139"/>
<dbReference type="EMBL" id="JAADJZ010000039">
    <property type="protein sequence ID" value="KAF2864799.1"/>
    <property type="molecule type" value="Genomic_DNA"/>
</dbReference>
<feature type="domain" description="Rhodopsin" evidence="8">
    <location>
        <begin position="112"/>
        <end position="167"/>
    </location>
</feature>
<dbReference type="GO" id="GO:0016020">
    <property type="term" value="C:membrane"/>
    <property type="evidence" value="ECO:0007669"/>
    <property type="project" value="UniProtKB-SubCell"/>
</dbReference>
<keyword evidence="4 7" id="KW-0472">Membrane</keyword>
<keyword evidence="2 7" id="KW-0812">Transmembrane</keyword>
<feature type="region of interest" description="Disordered" evidence="6">
    <location>
        <begin position="209"/>
        <end position="241"/>
    </location>
</feature>
<dbReference type="Proteomes" id="UP000481861">
    <property type="component" value="Unassembled WGS sequence"/>
</dbReference>
<keyword evidence="3 7" id="KW-1133">Transmembrane helix</keyword>
<protein>
    <recommendedName>
        <fullName evidence="8">Rhodopsin domain-containing protein</fullName>
    </recommendedName>
</protein>